<evidence type="ECO:0000256" key="1">
    <source>
        <dbReference type="SAM" id="Phobius"/>
    </source>
</evidence>
<dbReference type="OrthoDB" id="8032897at2759"/>
<name>A0A834IQM4_RHYFE</name>
<gene>
    <name evidence="2" type="ORF">GWI33_021867</name>
</gene>
<proteinExistence type="predicted"/>
<evidence type="ECO:0000313" key="3">
    <source>
        <dbReference type="Proteomes" id="UP000625711"/>
    </source>
</evidence>
<comment type="caution">
    <text evidence="2">The sequence shown here is derived from an EMBL/GenBank/DDBJ whole genome shotgun (WGS) entry which is preliminary data.</text>
</comment>
<keyword evidence="1" id="KW-0472">Membrane</keyword>
<keyword evidence="1" id="KW-1133">Transmembrane helix</keyword>
<keyword evidence="3" id="KW-1185">Reference proteome</keyword>
<reference evidence="2" key="1">
    <citation type="submission" date="2020-08" db="EMBL/GenBank/DDBJ databases">
        <title>Genome sequencing and assembly of the red palm weevil Rhynchophorus ferrugineus.</title>
        <authorList>
            <person name="Dias G.B."/>
            <person name="Bergman C.M."/>
            <person name="Manee M."/>
        </authorList>
    </citation>
    <scope>NUCLEOTIDE SEQUENCE</scope>
    <source>
        <strain evidence="2">AA-2017</strain>
        <tissue evidence="2">Whole larva</tissue>
    </source>
</reference>
<evidence type="ECO:0008006" key="4">
    <source>
        <dbReference type="Google" id="ProtNLM"/>
    </source>
</evidence>
<keyword evidence="1" id="KW-0812">Transmembrane</keyword>
<evidence type="ECO:0000313" key="2">
    <source>
        <dbReference type="EMBL" id="KAF7284585.1"/>
    </source>
</evidence>
<dbReference type="AlphaFoldDB" id="A0A834IQM4"/>
<sequence length="156" mass="17950">MWLHTVALRVVATSDIHNNEPAIPSRSLLQVVLRRFPFHLIKMQYTVSQTIVRFFITFFVLTLVAANAKPPHFAENSAVYSDQESTGNNLIDTGLRPWQLELLAQRMAELNQLGQLNSMAGQEYGTFDRALRSGNEIKRQSRYRLCYFNPVSCFRK</sequence>
<protein>
    <recommendedName>
        <fullName evidence="4">Allatostatin C</fullName>
    </recommendedName>
</protein>
<feature type="transmembrane region" description="Helical" evidence="1">
    <location>
        <begin position="50"/>
        <end position="68"/>
    </location>
</feature>
<dbReference type="EMBL" id="JAACXV010000074">
    <property type="protein sequence ID" value="KAF7284585.1"/>
    <property type="molecule type" value="Genomic_DNA"/>
</dbReference>
<dbReference type="Proteomes" id="UP000625711">
    <property type="component" value="Unassembled WGS sequence"/>
</dbReference>
<organism evidence="2 3">
    <name type="scientific">Rhynchophorus ferrugineus</name>
    <name type="common">Red palm weevil</name>
    <name type="synonym">Curculio ferrugineus</name>
    <dbReference type="NCBI Taxonomy" id="354439"/>
    <lineage>
        <taxon>Eukaryota</taxon>
        <taxon>Metazoa</taxon>
        <taxon>Ecdysozoa</taxon>
        <taxon>Arthropoda</taxon>
        <taxon>Hexapoda</taxon>
        <taxon>Insecta</taxon>
        <taxon>Pterygota</taxon>
        <taxon>Neoptera</taxon>
        <taxon>Endopterygota</taxon>
        <taxon>Coleoptera</taxon>
        <taxon>Polyphaga</taxon>
        <taxon>Cucujiformia</taxon>
        <taxon>Curculionidae</taxon>
        <taxon>Dryophthorinae</taxon>
        <taxon>Rhynchophorus</taxon>
    </lineage>
</organism>
<accession>A0A834IQM4</accession>